<dbReference type="InterPro" id="IPR033640">
    <property type="entry name" value="FAR_C"/>
</dbReference>
<keyword evidence="2 4" id="KW-0444">Lipid biosynthesis</keyword>
<evidence type="ECO:0000256" key="1">
    <source>
        <dbReference type="ARBA" id="ARBA00005928"/>
    </source>
</evidence>
<dbReference type="STRING" id="4540.A0A3L6TB00"/>
<dbReference type="SUPFAM" id="SSF51735">
    <property type="entry name" value="NAD(P)-binding Rossmann-fold domains"/>
    <property type="match status" value="1"/>
</dbReference>
<name>A0A3L6TB00_PANMI</name>
<dbReference type="InterPro" id="IPR036291">
    <property type="entry name" value="NAD(P)-bd_dom_sf"/>
</dbReference>
<evidence type="ECO:0000259" key="7">
    <source>
        <dbReference type="Pfam" id="PF07993"/>
    </source>
</evidence>
<keyword evidence="4" id="KW-0560">Oxidoreductase</keyword>
<dbReference type="GO" id="GO:0035336">
    <property type="term" value="P:long-chain fatty-acyl-CoA metabolic process"/>
    <property type="evidence" value="ECO:0007669"/>
    <property type="project" value="TreeGrafter"/>
</dbReference>
<dbReference type="Proteomes" id="UP000275267">
    <property type="component" value="Unassembled WGS sequence"/>
</dbReference>
<dbReference type="GO" id="GO:0102965">
    <property type="term" value="F:alcohol-forming long-chain fatty acyl-CoA reductase activity"/>
    <property type="evidence" value="ECO:0007669"/>
    <property type="project" value="UniProtKB-EC"/>
</dbReference>
<dbReference type="EC" id="1.2.1.84" evidence="4"/>
<sequence length="516" mass="57627">MEEARIPGYFKNKGILITGSTGFLGKILVEKILRVQPDVKRIYLPVRAPDAESAKKRVETEVIGKELFGLLRETHGEGFQSFVDDKVVPLAGDIIHENFGVEGAQLAQMTQEINVIVNGAATTNFYERYDVALDVNVMGVKHMCQLARQCPNLEVILHVSTVSDEEETETETAMAAYVVGERQGVIQERPFKHGETLREDDAELRLDVDAELRLARDYQRQLAGDDAEQKNERKAMKELGLARAREFGWPNTYVFTKALGEMTLAQELGGGGGVPVAIVRPSIITSIQKDPLPGWIEGTRTIDAILIGYAKQSLSCFLADLDLTMDVIPGDMVVNAMMAAAAAHASPPAGQRRPQPPHPTVYHATSSLRNPAPYAVLYRTGIRYFSAHPRVRADGRAVRARSVHFFATVAGFTAYMVVRYRLPLELLRLLNLLLCGLLSRLCAELRRKYAFVMRLVELYGPFALFRGVFDDANVERLRIAMAPADRAAFNFDPKTVDWDDYFYRIHIPGVMKYVLK</sequence>
<comment type="function">
    <text evidence="4">Catalyzes the reduction of fatty acyl-CoA to fatty alcohols.</text>
</comment>
<evidence type="ECO:0000256" key="2">
    <source>
        <dbReference type="ARBA" id="ARBA00022516"/>
    </source>
</evidence>
<feature type="domain" description="Thioester reductase (TE)" evidence="7">
    <location>
        <begin position="17"/>
        <end position="337"/>
    </location>
</feature>
<dbReference type="EMBL" id="PQIB02000002">
    <property type="protein sequence ID" value="RLN34006.1"/>
    <property type="molecule type" value="Genomic_DNA"/>
</dbReference>
<comment type="catalytic activity">
    <reaction evidence="4">
        <text>a long-chain fatty acyl-CoA + 2 NADPH + 2 H(+) = a long-chain primary fatty alcohol + 2 NADP(+) + CoA</text>
        <dbReference type="Rhea" id="RHEA:52716"/>
        <dbReference type="ChEBI" id="CHEBI:15378"/>
        <dbReference type="ChEBI" id="CHEBI:57287"/>
        <dbReference type="ChEBI" id="CHEBI:57783"/>
        <dbReference type="ChEBI" id="CHEBI:58349"/>
        <dbReference type="ChEBI" id="CHEBI:77396"/>
        <dbReference type="ChEBI" id="CHEBI:83139"/>
        <dbReference type="EC" id="1.2.1.84"/>
    </reaction>
</comment>
<evidence type="ECO:0000313" key="8">
    <source>
        <dbReference type="EMBL" id="RLN34006.1"/>
    </source>
</evidence>
<dbReference type="CDD" id="cd05236">
    <property type="entry name" value="FAR-N_SDR_e"/>
    <property type="match status" value="1"/>
</dbReference>
<evidence type="ECO:0000256" key="4">
    <source>
        <dbReference type="RuleBase" id="RU363097"/>
    </source>
</evidence>
<dbReference type="PANTHER" id="PTHR11011:SF44">
    <property type="entry name" value="FATTY ACYL-COA REDUCTASE"/>
    <property type="match status" value="1"/>
</dbReference>
<dbReference type="InterPro" id="IPR013120">
    <property type="entry name" value="FAR_NAD-bd"/>
</dbReference>
<comment type="similarity">
    <text evidence="1 4">Belongs to the fatty acyl-CoA reductase family.</text>
</comment>
<dbReference type="GO" id="GO:0010345">
    <property type="term" value="P:suberin biosynthetic process"/>
    <property type="evidence" value="ECO:0007669"/>
    <property type="project" value="TreeGrafter"/>
</dbReference>
<protein>
    <recommendedName>
        <fullName evidence="4">Fatty acyl-CoA reductase</fullName>
        <ecNumber evidence="4">1.2.1.84</ecNumber>
    </recommendedName>
</protein>
<keyword evidence="9" id="KW-1185">Reference proteome</keyword>
<evidence type="ECO:0000313" key="9">
    <source>
        <dbReference type="Proteomes" id="UP000275267"/>
    </source>
</evidence>
<feature type="region of interest" description="Disordered" evidence="5">
    <location>
        <begin position="345"/>
        <end position="366"/>
    </location>
</feature>
<organism evidence="8 9">
    <name type="scientific">Panicum miliaceum</name>
    <name type="common">Proso millet</name>
    <name type="synonym">Broomcorn millet</name>
    <dbReference type="NCBI Taxonomy" id="4540"/>
    <lineage>
        <taxon>Eukaryota</taxon>
        <taxon>Viridiplantae</taxon>
        <taxon>Streptophyta</taxon>
        <taxon>Embryophyta</taxon>
        <taxon>Tracheophyta</taxon>
        <taxon>Spermatophyta</taxon>
        <taxon>Magnoliopsida</taxon>
        <taxon>Liliopsida</taxon>
        <taxon>Poales</taxon>
        <taxon>Poaceae</taxon>
        <taxon>PACMAD clade</taxon>
        <taxon>Panicoideae</taxon>
        <taxon>Panicodae</taxon>
        <taxon>Paniceae</taxon>
        <taxon>Panicinae</taxon>
        <taxon>Panicum</taxon>
        <taxon>Panicum sect. Panicum</taxon>
    </lineage>
</organism>
<accession>A0A3L6TB00</accession>
<gene>
    <name evidence="8" type="ORF">C2845_PM03G27460</name>
</gene>
<dbReference type="Pfam" id="PF07993">
    <property type="entry name" value="NAD_binding_4"/>
    <property type="match status" value="1"/>
</dbReference>
<dbReference type="Pfam" id="PF03015">
    <property type="entry name" value="Sterile"/>
    <property type="match status" value="1"/>
</dbReference>
<dbReference type="AlphaFoldDB" id="A0A3L6TB00"/>
<keyword evidence="3 4" id="KW-0443">Lipid metabolism</keyword>
<dbReference type="GO" id="GO:0080019">
    <property type="term" value="F:alcohol-forming very long-chain fatty acyl-CoA reductase activity"/>
    <property type="evidence" value="ECO:0007669"/>
    <property type="project" value="InterPro"/>
</dbReference>
<feature type="domain" description="Fatty acyl-CoA reductase C-terminal" evidence="6">
    <location>
        <begin position="420"/>
        <end position="516"/>
    </location>
</feature>
<dbReference type="Gene3D" id="3.40.50.720">
    <property type="entry name" value="NAD(P)-binding Rossmann-like Domain"/>
    <property type="match status" value="1"/>
</dbReference>
<dbReference type="CDD" id="cd09071">
    <property type="entry name" value="FAR_C"/>
    <property type="match status" value="1"/>
</dbReference>
<reference evidence="9" key="1">
    <citation type="journal article" date="2019" name="Nat. Commun.">
        <title>The genome of broomcorn millet.</title>
        <authorList>
            <person name="Zou C."/>
            <person name="Miki D."/>
            <person name="Li D."/>
            <person name="Tang Q."/>
            <person name="Xiao L."/>
            <person name="Rajput S."/>
            <person name="Deng P."/>
            <person name="Jia W."/>
            <person name="Huang R."/>
            <person name="Zhang M."/>
            <person name="Sun Y."/>
            <person name="Hu J."/>
            <person name="Fu X."/>
            <person name="Schnable P.S."/>
            <person name="Li F."/>
            <person name="Zhang H."/>
            <person name="Feng B."/>
            <person name="Zhu X."/>
            <person name="Liu R."/>
            <person name="Schnable J.C."/>
            <person name="Zhu J.-K."/>
            <person name="Zhang H."/>
        </authorList>
    </citation>
    <scope>NUCLEOTIDE SEQUENCE [LARGE SCALE GENOMIC DNA]</scope>
</reference>
<evidence type="ECO:0000256" key="5">
    <source>
        <dbReference type="SAM" id="MobiDB-lite"/>
    </source>
</evidence>
<dbReference type="InterPro" id="IPR026055">
    <property type="entry name" value="FAR"/>
</dbReference>
<dbReference type="PANTHER" id="PTHR11011">
    <property type="entry name" value="MALE STERILITY PROTEIN 2-RELATED"/>
    <property type="match status" value="1"/>
</dbReference>
<comment type="caution">
    <text evidence="8">The sequence shown here is derived from an EMBL/GenBank/DDBJ whole genome shotgun (WGS) entry which is preliminary data.</text>
</comment>
<dbReference type="OrthoDB" id="429813at2759"/>
<keyword evidence="4" id="KW-0521">NADP</keyword>
<proteinExistence type="inferred from homology"/>
<evidence type="ECO:0000259" key="6">
    <source>
        <dbReference type="Pfam" id="PF03015"/>
    </source>
</evidence>
<evidence type="ECO:0000256" key="3">
    <source>
        <dbReference type="ARBA" id="ARBA00023098"/>
    </source>
</evidence>